<dbReference type="HOGENOM" id="CLU_809051_0_0_1"/>
<dbReference type="EMBL" id="KN834945">
    <property type="protein sequence ID" value="KIK49985.1"/>
    <property type="molecule type" value="Genomic_DNA"/>
</dbReference>
<accession>A0A0D0AIP7</accession>
<evidence type="ECO:0000313" key="1">
    <source>
        <dbReference type="EMBL" id="KIK49985.1"/>
    </source>
</evidence>
<keyword evidence="2" id="KW-1185">Reference proteome</keyword>
<dbReference type="Proteomes" id="UP000053593">
    <property type="component" value="Unassembled WGS sequence"/>
</dbReference>
<gene>
    <name evidence="1" type="ORF">GYMLUDRAFT_253379</name>
</gene>
<sequence>MRISTRRITSVESPLNQSQDGALATFRQLLNDTCLSSSVAFGDKFCPVGIGLAVKYIQSASKDYDLDEHGQSISSSSSSSSFLLFGGQNSHPEGRFNKFHRNGELFHRGLGAERGLVWFRPNIVRRYFLAREHVKSSATNSPPAELGIGQERNHSATNLQAQCEQVLYMDDSRAGERVLGDKGNVAFHRVQISARTKADSSNSSAIGVEVNTELDDVNMEDIKDAVPLVIPATVSSALDIPQTWVPSLQVTVSNTLVRRPPTSALSIAGNFATSTTVRRYSPQVPPALPPSLILLVLSHSIRAQAFLLASSFGTMTARPMQAVYVPPLAFTSILNLPCCRERW</sequence>
<protein>
    <submittedName>
        <fullName evidence="1">Uncharacterized protein</fullName>
    </submittedName>
</protein>
<dbReference type="AlphaFoldDB" id="A0A0D0AIP7"/>
<proteinExistence type="predicted"/>
<organism evidence="1 2">
    <name type="scientific">Collybiopsis luxurians FD-317 M1</name>
    <dbReference type="NCBI Taxonomy" id="944289"/>
    <lineage>
        <taxon>Eukaryota</taxon>
        <taxon>Fungi</taxon>
        <taxon>Dikarya</taxon>
        <taxon>Basidiomycota</taxon>
        <taxon>Agaricomycotina</taxon>
        <taxon>Agaricomycetes</taxon>
        <taxon>Agaricomycetidae</taxon>
        <taxon>Agaricales</taxon>
        <taxon>Marasmiineae</taxon>
        <taxon>Omphalotaceae</taxon>
        <taxon>Collybiopsis</taxon>
        <taxon>Collybiopsis luxurians</taxon>
    </lineage>
</organism>
<reference evidence="1 2" key="1">
    <citation type="submission" date="2014-04" db="EMBL/GenBank/DDBJ databases">
        <title>Evolutionary Origins and Diversification of the Mycorrhizal Mutualists.</title>
        <authorList>
            <consortium name="DOE Joint Genome Institute"/>
            <consortium name="Mycorrhizal Genomics Consortium"/>
            <person name="Kohler A."/>
            <person name="Kuo A."/>
            <person name="Nagy L.G."/>
            <person name="Floudas D."/>
            <person name="Copeland A."/>
            <person name="Barry K.W."/>
            <person name="Cichocki N."/>
            <person name="Veneault-Fourrey C."/>
            <person name="LaButti K."/>
            <person name="Lindquist E.A."/>
            <person name="Lipzen A."/>
            <person name="Lundell T."/>
            <person name="Morin E."/>
            <person name="Murat C."/>
            <person name="Riley R."/>
            <person name="Ohm R."/>
            <person name="Sun H."/>
            <person name="Tunlid A."/>
            <person name="Henrissat B."/>
            <person name="Grigoriev I.V."/>
            <person name="Hibbett D.S."/>
            <person name="Martin F."/>
        </authorList>
    </citation>
    <scope>NUCLEOTIDE SEQUENCE [LARGE SCALE GENOMIC DNA]</scope>
    <source>
        <strain evidence="1 2">FD-317 M1</strain>
    </source>
</reference>
<evidence type="ECO:0000313" key="2">
    <source>
        <dbReference type="Proteomes" id="UP000053593"/>
    </source>
</evidence>
<name>A0A0D0AIP7_9AGAR</name>